<dbReference type="AlphaFoldDB" id="D5SZH7"/>
<dbReference type="RefSeq" id="WP_013112528.1">
    <property type="nucleotide sequence ID" value="NC_014149.1"/>
</dbReference>
<sequence>MRNMSFMLTTQQILDRSKTVTRRLGWKFLKPGELLQACEKCQGLKPGEQLRKLAVIEVVSIRTEPLNAIRDDDVAREGFPDQHWHQFVDMFCEAMACRPTDPVQRIEFKYVDEVAP</sequence>
<dbReference type="HOGENOM" id="CLU_2094554_0_0_0"/>
<geneLocation type="plasmid" evidence="1 2">
    <name>pPLIM01</name>
</geneLocation>
<keyword evidence="2" id="KW-1185">Reference proteome</keyword>
<proteinExistence type="predicted"/>
<dbReference type="Proteomes" id="UP000002220">
    <property type="component" value="Plasmid pPLIM01"/>
</dbReference>
<organism evidence="1 2">
    <name type="scientific">Planctopirus limnophila (strain ATCC 43296 / DSM 3776 / IFAM 1008 / Mu 290)</name>
    <name type="common">Planctomyces limnophilus</name>
    <dbReference type="NCBI Taxonomy" id="521674"/>
    <lineage>
        <taxon>Bacteria</taxon>
        <taxon>Pseudomonadati</taxon>
        <taxon>Planctomycetota</taxon>
        <taxon>Planctomycetia</taxon>
        <taxon>Planctomycetales</taxon>
        <taxon>Planctomycetaceae</taxon>
        <taxon>Planctopirus</taxon>
    </lineage>
</organism>
<name>D5SZH7_PLAL2</name>
<dbReference type="eggNOG" id="ENOG503391P">
    <property type="taxonomic scope" value="Bacteria"/>
</dbReference>
<dbReference type="KEGG" id="plm:Plim_4290"/>
<accession>D5SZH7</accession>
<evidence type="ECO:0008006" key="3">
    <source>
        <dbReference type="Google" id="ProtNLM"/>
    </source>
</evidence>
<reference evidence="1 2" key="1">
    <citation type="journal article" date="2010" name="Stand. Genomic Sci.">
        <title>Complete genome sequence of Planctomyces limnophilus type strain (Mu 290).</title>
        <authorList>
            <person name="Labutti K."/>
            <person name="Sikorski J."/>
            <person name="Schneider S."/>
            <person name="Nolan M."/>
            <person name="Lucas S."/>
            <person name="Glavina Del Rio T."/>
            <person name="Tice H."/>
            <person name="Cheng J.F."/>
            <person name="Goodwin L."/>
            <person name="Pitluck S."/>
            <person name="Liolios K."/>
            <person name="Ivanova N."/>
            <person name="Mavromatis K."/>
            <person name="Mikhailova N."/>
            <person name="Pati A."/>
            <person name="Chen A."/>
            <person name="Palaniappan K."/>
            <person name="Land M."/>
            <person name="Hauser L."/>
            <person name="Chang Y.J."/>
            <person name="Jeffries C.D."/>
            <person name="Tindall B.J."/>
            <person name="Rohde M."/>
            <person name="Goker M."/>
            <person name="Woyke T."/>
            <person name="Bristow J."/>
            <person name="Eisen J.A."/>
            <person name="Markowitz V."/>
            <person name="Hugenholtz P."/>
            <person name="Kyrpides N.C."/>
            <person name="Klenk H.P."/>
            <person name="Lapidus A."/>
        </authorList>
    </citation>
    <scope>NUCLEOTIDE SEQUENCE [LARGE SCALE GENOMIC DNA]</scope>
    <source>
        <strain evidence="2">ATCC 43296 / DSM 3776 / IFAM 1008 / 290</strain>
        <plasmid evidence="1 2">pPLIM01</plasmid>
    </source>
</reference>
<evidence type="ECO:0000313" key="2">
    <source>
        <dbReference type="Proteomes" id="UP000002220"/>
    </source>
</evidence>
<keyword evidence="1" id="KW-0614">Plasmid</keyword>
<protein>
    <recommendedName>
        <fullName evidence="3">ASCH domain-containing protein</fullName>
    </recommendedName>
</protein>
<gene>
    <name evidence="1" type="ordered locus">Plim_4290</name>
</gene>
<dbReference type="EMBL" id="CP001745">
    <property type="protein sequence ID" value="ADG70097.1"/>
    <property type="molecule type" value="Genomic_DNA"/>
</dbReference>
<evidence type="ECO:0000313" key="1">
    <source>
        <dbReference type="EMBL" id="ADG70097.1"/>
    </source>
</evidence>